<dbReference type="InterPro" id="IPR050641">
    <property type="entry name" value="RIFMO-like"/>
</dbReference>
<dbReference type="InterPro" id="IPR036188">
    <property type="entry name" value="FAD/NAD-bd_sf"/>
</dbReference>
<keyword evidence="6" id="KW-1185">Reference proteome</keyword>
<organism evidence="5 6">
    <name type="scientific">Angustibacter luteus</name>
    <dbReference type="NCBI Taxonomy" id="658456"/>
    <lineage>
        <taxon>Bacteria</taxon>
        <taxon>Bacillati</taxon>
        <taxon>Actinomycetota</taxon>
        <taxon>Actinomycetes</taxon>
        <taxon>Kineosporiales</taxon>
        <taxon>Kineosporiaceae</taxon>
    </lineage>
</organism>
<dbReference type="Gene3D" id="3.40.30.120">
    <property type="match status" value="1"/>
</dbReference>
<dbReference type="InterPro" id="IPR002938">
    <property type="entry name" value="FAD-bd"/>
</dbReference>
<dbReference type="Proteomes" id="UP001596189">
    <property type="component" value="Unassembled WGS sequence"/>
</dbReference>
<evidence type="ECO:0000256" key="3">
    <source>
        <dbReference type="ARBA" id="ARBA00022827"/>
    </source>
</evidence>
<dbReference type="Pfam" id="PF21274">
    <property type="entry name" value="Rng_hyd_C"/>
    <property type="match status" value="1"/>
</dbReference>
<dbReference type="GO" id="GO:0004497">
    <property type="term" value="F:monooxygenase activity"/>
    <property type="evidence" value="ECO:0007669"/>
    <property type="project" value="UniProtKB-KW"/>
</dbReference>
<dbReference type="SUPFAM" id="SSF51905">
    <property type="entry name" value="FAD/NAD(P)-binding domain"/>
    <property type="match status" value="1"/>
</dbReference>
<keyword evidence="3" id="KW-0274">FAD</keyword>
<keyword evidence="2" id="KW-0285">Flavoprotein</keyword>
<evidence type="ECO:0000259" key="4">
    <source>
        <dbReference type="Pfam" id="PF01494"/>
    </source>
</evidence>
<dbReference type="PANTHER" id="PTHR43004:SF19">
    <property type="entry name" value="BINDING MONOOXYGENASE, PUTATIVE (JCVI)-RELATED"/>
    <property type="match status" value="1"/>
</dbReference>
<dbReference type="Pfam" id="PF01494">
    <property type="entry name" value="FAD_binding_3"/>
    <property type="match status" value="1"/>
</dbReference>
<keyword evidence="5" id="KW-0503">Monooxygenase</keyword>
<evidence type="ECO:0000256" key="2">
    <source>
        <dbReference type="ARBA" id="ARBA00022630"/>
    </source>
</evidence>
<proteinExistence type="predicted"/>
<reference evidence="6" key="1">
    <citation type="journal article" date="2019" name="Int. J. Syst. Evol. Microbiol.">
        <title>The Global Catalogue of Microorganisms (GCM) 10K type strain sequencing project: providing services to taxonomists for standard genome sequencing and annotation.</title>
        <authorList>
            <consortium name="The Broad Institute Genomics Platform"/>
            <consortium name="The Broad Institute Genome Sequencing Center for Infectious Disease"/>
            <person name="Wu L."/>
            <person name="Ma J."/>
        </authorList>
    </citation>
    <scope>NUCLEOTIDE SEQUENCE [LARGE SCALE GENOMIC DNA]</scope>
    <source>
        <strain evidence="6">KACC 14249</strain>
    </source>
</reference>
<dbReference type="PRINTS" id="PR00420">
    <property type="entry name" value="RNGMNOXGNASE"/>
</dbReference>
<comment type="cofactor">
    <cofactor evidence="1">
        <name>FAD</name>
        <dbReference type="ChEBI" id="CHEBI:57692"/>
    </cofactor>
</comment>
<name>A0ABW1JDQ7_9ACTN</name>
<evidence type="ECO:0000256" key="1">
    <source>
        <dbReference type="ARBA" id="ARBA00001974"/>
    </source>
</evidence>
<dbReference type="PANTHER" id="PTHR43004">
    <property type="entry name" value="TRK SYSTEM POTASSIUM UPTAKE PROTEIN"/>
    <property type="match status" value="1"/>
</dbReference>
<evidence type="ECO:0000313" key="6">
    <source>
        <dbReference type="Proteomes" id="UP001596189"/>
    </source>
</evidence>
<dbReference type="Gene3D" id="3.50.50.60">
    <property type="entry name" value="FAD/NAD(P)-binding domain"/>
    <property type="match status" value="1"/>
</dbReference>
<dbReference type="EMBL" id="JBHSRD010000003">
    <property type="protein sequence ID" value="MFC6007454.1"/>
    <property type="molecule type" value="Genomic_DNA"/>
</dbReference>
<comment type="caution">
    <text evidence="5">The sequence shown here is derived from an EMBL/GenBank/DDBJ whole genome shotgun (WGS) entry which is preliminary data.</text>
</comment>
<protein>
    <submittedName>
        <fullName evidence="5">FAD-dependent monooxygenase</fullName>
    </submittedName>
</protein>
<sequence length="558" mass="60056">MVDEAVSDIAPVTVAGGGVVGLTLALMLARRGVHTVVLERDLVPLPLPRAHAVNPRTLEILREIDILPQDVAAVAAPRELTAEVRFVTTMTGHCFGVLPYERQDPDVLALTPTPLLNVPQPELERLLLARVQADDRVDLRRGHTWVSAVQRDGEVTSTVRAGEEAYELTSEYLVAADGAGSQVRESLGISMTGVEEVAAAVTMTFKADLTPIVASRPGVLHWVFEPQPHGTFISYQPDSLWAYIITMPPGHVDMTQYTRERALDHIRAGLGPGATDVAIELVAVIPWTMRAQVADRYRQSRVLLAGDAAHRFPPTGGLGLNTGLQDAHNLSWKLAAVIAGWSPEPVLDTYETERRRIAVQNADQSLQNARALAVLSIIDEACGLGSGTDAFKNWLADGANASAVAQAIAEQRGHFDSLALQLGFSYDPDDEPPADVSTYVPSARAGRRLPHGWLNWGDERVSTLDVLDPEAFTVLWLADDPSPIDAGPVPVTVVHLSPGRPDVQGWVRAAGLTKVDAVLVRPDGHILETFPSGFDTGQLVAVIRDLLNGGRPLASTQS</sequence>
<keyword evidence="5" id="KW-0560">Oxidoreductase</keyword>
<feature type="domain" description="FAD-binding" evidence="4">
    <location>
        <begin position="11"/>
        <end position="364"/>
    </location>
</feature>
<dbReference type="Gene3D" id="3.30.9.10">
    <property type="entry name" value="D-Amino Acid Oxidase, subunit A, domain 2"/>
    <property type="match status" value="1"/>
</dbReference>
<evidence type="ECO:0000313" key="5">
    <source>
        <dbReference type="EMBL" id="MFC6007454.1"/>
    </source>
</evidence>
<gene>
    <name evidence="5" type="ORF">ACFQDO_09970</name>
</gene>
<dbReference type="RefSeq" id="WP_345716254.1">
    <property type="nucleotide sequence ID" value="NZ_BAABFP010000004.1"/>
</dbReference>
<accession>A0ABW1JDQ7</accession>